<evidence type="ECO:0000256" key="1">
    <source>
        <dbReference type="ARBA" id="ARBA00021843"/>
    </source>
</evidence>
<dbReference type="PANTHER" id="PTHR43722:SF1">
    <property type="entry name" value="PROLINE IMINOPEPTIDASE"/>
    <property type="match status" value="1"/>
</dbReference>
<gene>
    <name evidence="4" type="ORF">GEMMAAP_17245</name>
</gene>
<dbReference type="STRING" id="1379270.GEMMAAP_17245"/>
<evidence type="ECO:0000256" key="2">
    <source>
        <dbReference type="SAM" id="MobiDB-lite"/>
    </source>
</evidence>
<dbReference type="InterPro" id="IPR029058">
    <property type="entry name" value="AB_hydrolase_fold"/>
</dbReference>
<accession>A0A143BNI4</accession>
<evidence type="ECO:0000259" key="3">
    <source>
        <dbReference type="Pfam" id="PF00561"/>
    </source>
</evidence>
<dbReference type="AlphaFoldDB" id="A0A143BNI4"/>
<dbReference type="SUPFAM" id="SSF53474">
    <property type="entry name" value="alpha/beta-Hydrolases"/>
    <property type="match status" value="1"/>
</dbReference>
<reference evidence="4 5" key="2">
    <citation type="journal article" date="2016" name="Environ. Microbiol. Rep.">
        <title>Metagenomic evidence for the presence of phototrophic Gemmatimonadetes bacteria in diverse environments.</title>
        <authorList>
            <person name="Zeng Y."/>
            <person name="Baumbach J."/>
            <person name="Barbosa E.G."/>
            <person name="Azevedo V."/>
            <person name="Zhang C."/>
            <person name="Koblizek M."/>
        </authorList>
    </citation>
    <scope>NUCLEOTIDE SEQUENCE [LARGE SCALE GENOMIC DNA]</scope>
    <source>
        <strain evidence="4 5">AP64</strain>
    </source>
</reference>
<dbReference type="InterPro" id="IPR005944">
    <property type="entry name" value="Pro_iminopeptidase"/>
</dbReference>
<dbReference type="PANTHER" id="PTHR43722">
    <property type="entry name" value="PROLINE IMINOPEPTIDASE"/>
    <property type="match status" value="1"/>
</dbReference>
<protein>
    <recommendedName>
        <fullName evidence="1">Proline iminopeptidase</fullName>
    </recommendedName>
</protein>
<dbReference type="InterPro" id="IPR000073">
    <property type="entry name" value="AB_hydrolase_1"/>
</dbReference>
<evidence type="ECO:0000313" key="4">
    <source>
        <dbReference type="EMBL" id="AMW06060.1"/>
    </source>
</evidence>
<dbReference type="GO" id="GO:0005737">
    <property type="term" value="C:cytoplasm"/>
    <property type="evidence" value="ECO:0007669"/>
    <property type="project" value="InterPro"/>
</dbReference>
<name>A0A143BNI4_9BACT</name>
<dbReference type="EMBL" id="CP011454">
    <property type="protein sequence ID" value="AMW06060.1"/>
    <property type="molecule type" value="Genomic_DNA"/>
</dbReference>
<dbReference type="RefSeq" id="WP_026848207.1">
    <property type="nucleotide sequence ID" value="NZ_CP011454.1"/>
</dbReference>
<dbReference type="OrthoDB" id="613638at2"/>
<dbReference type="GO" id="GO:0006508">
    <property type="term" value="P:proteolysis"/>
    <property type="evidence" value="ECO:0007669"/>
    <property type="project" value="InterPro"/>
</dbReference>
<keyword evidence="5" id="KW-1185">Reference proteome</keyword>
<organism evidence="4 5">
    <name type="scientific">Gemmatimonas phototrophica</name>
    <dbReference type="NCBI Taxonomy" id="1379270"/>
    <lineage>
        <taxon>Bacteria</taxon>
        <taxon>Pseudomonadati</taxon>
        <taxon>Gemmatimonadota</taxon>
        <taxon>Gemmatimonadia</taxon>
        <taxon>Gemmatimonadales</taxon>
        <taxon>Gemmatimonadaceae</taxon>
        <taxon>Gemmatimonas</taxon>
    </lineage>
</organism>
<feature type="region of interest" description="Disordered" evidence="2">
    <location>
        <begin position="1"/>
        <end position="21"/>
    </location>
</feature>
<dbReference type="KEGG" id="gph:GEMMAAP_17245"/>
<dbReference type="Pfam" id="PF00561">
    <property type="entry name" value="Abhydrolase_1"/>
    <property type="match status" value="1"/>
</dbReference>
<feature type="domain" description="AB hydrolase-1" evidence="3">
    <location>
        <begin position="85"/>
        <end position="233"/>
    </location>
</feature>
<sequence>MLGGLLVAGPDESSAQTTGSPWQVTARGDSVQFDTLSVRLRSGERVAVRGTLRVPEWRRGTSARRVTLRWLRFSGSVGTSGPDAPPIVFLAGGPGDAGTRAISTMPVALLDFLLVAGDLIAFDQRATGTSIPLLVCAPSAAVSPDLRLTRAQRDSLSLSAAHTCLAQLQASGVQRAGYSTGESVEDLESLRIAIGVPSVSLYGGSYGTHLGLAYMQAYPKRTARAVLAGVEGPDDTFKRPSRIDAVFADISQVASRDPRFAGRRPLLEVFDSLRTQLAATTPVVTVGSSEIRLDAFDLQRFVTDALGEQRTIVTLPSQLYAMAEGKLELLAPTAMRLRAARPLNAMNLLVNCASGASAARWAAIDADIRTARLGDAMDFPANVQCRTDELRSARAAGSTRSKAVPVPVLFISGTWDGRTPVANVEELLATFTFGRHLVVPFQSHGLMGDPDVVEASLRFLRGDHVAGARLIRTAPAFRQ</sequence>
<dbReference type="GO" id="GO:0004177">
    <property type="term" value="F:aminopeptidase activity"/>
    <property type="evidence" value="ECO:0007669"/>
    <property type="project" value="UniProtKB-EC"/>
</dbReference>
<proteinExistence type="predicted"/>
<evidence type="ECO:0000313" key="5">
    <source>
        <dbReference type="Proteomes" id="UP000076404"/>
    </source>
</evidence>
<dbReference type="eggNOG" id="COG0596">
    <property type="taxonomic scope" value="Bacteria"/>
</dbReference>
<dbReference type="Proteomes" id="UP000076404">
    <property type="component" value="Chromosome"/>
</dbReference>
<reference evidence="4 5" key="1">
    <citation type="journal article" date="2014" name="Proc. Natl. Acad. Sci. U.S.A.">
        <title>Functional type 2 photosynthetic reaction centers found in the rare bacterial phylum Gemmatimonadetes.</title>
        <authorList>
            <person name="Zeng Y."/>
            <person name="Feng F."/>
            <person name="Medova H."/>
            <person name="Dean J."/>
            <person name="Koblizek M."/>
        </authorList>
    </citation>
    <scope>NUCLEOTIDE SEQUENCE [LARGE SCALE GENOMIC DNA]</scope>
    <source>
        <strain evidence="4 5">AP64</strain>
    </source>
</reference>
<dbReference type="Gene3D" id="3.40.50.1820">
    <property type="entry name" value="alpha/beta hydrolase"/>
    <property type="match status" value="1"/>
</dbReference>